<dbReference type="OrthoDB" id="9812811at2"/>
<evidence type="ECO:0000256" key="4">
    <source>
        <dbReference type="ARBA" id="ARBA00022559"/>
    </source>
</evidence>
<protein>
    <recommendedName>
        <fullName evidence="3">thioredoxin-dependent peroxiredoxin</fullName>
        <ecNumber evidence="3">1.11.1.24</ecNumber>
    </recommendedName>
    <alternativeName>
        <fullName evidence="9">Thioredoxin peroxidase</fullName>
    </alternativeName>
    <alternativeName>
        <fullName evidence="11">Thioredoxin-dependent peroxiredoxin Bcp</fullName>
    </alternativeName>
</protein>
<keyword evidence="4" id="KW-0575">Peroxidase</keyword>
<dbReference type="InterPro" id="IPR050924">
    <property type="entry name" value="Peroxiredoxin_BCP/PrxQ"/>
</dbReference>
<reference evidence="15 16" key="1">
    <citation type="submission" date="2019-06" db="EMBL/GenBank/DDBJ databases">
        <title>Whole genome shotgun sequence of Nitrobacter winogradskyi NBRC 14297.</title>
        <authorList>
            <person name="Hosoyama A."/>
            <person name="Uohara A."/>
            <person name="Ohji S."/>
            <person name="Ichikawa N."/>
        </authorList>
    </citation>
    <scope>NUCLEOTIDE SEQUENCE [LARGE SCALE GENOMIC DNA]</scope>
    <source>
        <strain evidence="15 16">NBRC 14297</strain>
    </source>
</reference>
<dbReference type="Pfam" id="PF00578">
    <property type="entry name" value="AhpC-TSA"/>
    <property type="match status" value="1"/>
</dbReference>
<dbReference type="PANTHER" id="PTHR42801:SF4">
    <property type="entry name" value="AHPC_TSA FAMILY PROTEIN"/>
    <property type="match status" value="1"/>
</dbReference>
<dbReference type="GO" id="GO:0034599">
    <property type="term" value="P:cellular response to oxidative stress"/>
    <property type="evidence" value="ECO:0007669"/>
    <property type="project" value="TreeGrafter"/>
</dbReference>
<dbReference type="InterPro" id="IPR013766">
    <property type="entry name" value="Thioredoxin_domain"/>
</dbReference>
<dbReference type="GO" id="GO:0005737">
    <property type="term" value="C:cytoplasm"/>
    <property type="evidence" value="ECO:0007669"/>
    <property type="project" value="TreeGrafter"/>
</dbReference>
<comment type="function">
    <text evidence="1">Thiol-specific peroxidase that catalyzes the reduction of hydrogen peroxide and organic hydroperoxides to water and alcohols, respectively. Plays a role in cell protection against oxidative stress by detoxifying peroxides and as sensor of hydrogen peroxide-mediated signaling events.</text>
</comment>
<evidence type="ECO:0000256" key="3">
    <source>
        <dbReference type="ARBA" id="ARBA00013017"/>
    </source>
</evidence>
<dbReference type="EMBL" id="BJNF01000046">
    <property type="protein sequence ID" value="GEC15948.1"/>
    <property type="molecule type" value="Genomic_DNA"/>
</dbReference>
<dbReference type="Proteomes" id="UP000318825">
    <property type="component" value="Unassembled WGS sequence"/>
</dbReference>
<dbReference type="Gene3D" id="3.40.30.10">
    <property type="entry name" value="Glutaredoxin"/>
    <property type="match status" value="1"/>
</dbReference>
<dbReference type="InterPro" id="IPR036249">
    <property type="entry name" value="Thioredoxin-like_sf"/>
</dbReference>
<keyword evidence="6" id="KW-0560">Oxidoreductase</keyword>
<comment type="caution">
    <text evidence="15">The sequence shown here is derived from an EMBL/GenBank/DDBJ whole genome shotgun (WGS) entry which is preliminary data.</text>
</comment>
<dbReference type="CDD" id="cd03017">
    <property type="entry name" value="PRX_BCP"/>
    <property type="match status" value="1"/>
</dbReference>
<comment type="catalytic activity">
    <reaction evidence="12">
        <text>a hydroperoxide + [thioredoxin]-dithiol = an alcohol + [thioredoxin]-disulfide + H2O</text>
        <dbReference type="Rhea" id="RHEA:62620"/>
        <dbReference type="Rhea" id="RHEA-COMP:10698"/>
        <dbReference type="Rhea" id="RHEA-COMP:10700"/>
        <dbReference type="ChEBI" id="CHEBI:15377"/>
        <dbReference type="ChEBI" id="CHEBI:29950"/>
        <dbReference type="ChEBI" id="CHEBI:30879"/>
        <dbReference type="ChEBI" id="CHEBI:35924"/>
        <dbReference type="ChEBI" id="CHEBI:50058"/>
        <dbReference type="EC" id="1.11.1.24"/>
    </reaction>
</comment>
<keyword evidence="8" id="KW-0676">Redox-active center</keyword>
<comment type="similarity">
    <text evidence="10">Belongs to the peroxiredoxin family. BCP/PrxQ subfamily.</text>
</comment>
<evidence type="ECO:0000256" key="7">
    <source>
        <dbReference type="ARBA" id="ARBA00023157"/>
    </source>
</evidence>
<dbReference type="AlphaFoldDB" id="A0A4Y3WBV3"/>
<evidence type="ECO:0000256" key="8">
    <source>
        <dbReference type="ARBA" id="ARBA00023284"/>
    </source>
</evidence>
<evidence type="ECO:0000313" key="15">
    <source>
        <dbReference type="EMBL" id="GEC15948.1"/>
    </source>
</evidence>
<evidence type="ECO:0000256" key="11">
    <source>
        <dbReference type="ARBA" id="ARBA00042639"/>
    </source>
</evidence>
<name>A0A4Y3WBV3_NITWI</name>
<dbReference type="GO" id="GO:0008379">
    <property type="term" value="F:thioredoxin peroxidase activity"/>
    <property type="evidence" value="ECO:0007669"/>
    <property type="project" value="TreeGrafter"/>
</dbReference>
<accession>A0A4Y3WBV3</accession>
<dbReference type="FunFam" id="3.40.30.10:FF:000007">
    <property type="entry name" value="Thioredoxin-dependent thiol peroxidase"/>
    <property type="match status" value="1"/>
</dbReference>
<evidence type="ECO:0000256" key="5">
    <source>
        <dbReference type="ARBA" id="ARBA00022862"/>
    </source>
</evidence>
<dbReference type="SUPFAM" id="SSF52833">
    <property type="entry name" value="Thioredoxin-like"/>
    <property type="match status" value="1"/>
</dbReference>
<gene>
    <name evidence="15" type="ORF">NWI01_18400</name>
</gene>
<comment type="subunit">
    <text evidence="2">Monomer.</text>
</comment>
<evidence type="ECO:0000256" key="2">
    <source>
        <dbReference type="ARBA" id="ARBA00011245"/>
    </source>
</evidence>
<dbReference type="GO" id="GO:0045454">
    <property type="term" value="P:cell redox homeostasis"/>
    <property type="evidence" value="ECO:0007669"/>
    <property type="project" value="TreeGrafter"/>
</dbReference>
<organism evidence="15 16">
    <name type="scientific">Nitrobacter winogradskyi</name>
    <name type="common">Nitrobacter agilis</name>
    <dbReference type="NCBI Taxonomy" id="913"/>
    <lineage>
        <taxon>Bacteria</taxon>
        <taxon>Pseudomonadati</taxon>
        <taxon>Pseudomonadota</taxon>
        <taxon>Alphaproteobacteria</taxon>
        <taxon>Hyphomicrobiales</taxon>
        <taxon>Nitrobacteraceae</taxon>
        <taxon>Nitrobacter</taxon>
    </lineage>
</organism>
<keyword evidence="5" id="KW-0049">Antioxidant</keyword>
<evidence type="ECO:0000256" key="1">
    <source>
        <dbReference type="ARBA" id="ARBA00003330"/>
    </source>
</evidence>
<feature type="region of interest" description="Disordered" evidence="13">
    <location>
        <begin position="1"/>
        <end position="66"/>
    </location>
</feature>
<evidence type="ECO:0000259" key="14">
    <source>
        <dbReference type="PROSITE" id="PS51352"/>
    </source>
</evidence>
<evidence type="ECO:0000256" key="10">
    <source>
        <dbReference type="ARBA" id="ARBA00038489"/>
    </source>
</evidence>
<evidence type="ECO:0000256" key="6">
    <source>
        <dbReference type="ARBA" id="ARBA00023002"/>
    </source>
</evidence>
<dbReference type="EC" id="1.11.1.24" evidence="3"/>
<dbReference type="PROSITE" id="PS51352">
    <property type="entry name" value="THIOREDOXIN_2"/>
    <property type="match status" value="1"/>
</dbReference>
<evidence type="ECO:0000256" key="12">
    <source>
        <dbReference type="ARBA" id="ARBA00049091"/>
    </source>
</evidence>
<dbReference type="RefSeq" id="WP_141383605.1">
    <property type="nucleotide sequence ID" value="NZ_BJNF01000046.1"/>
</dbReference>
<sequence length="209" mass="22261">MSKKIRKKSSKTDSSGTVRAPTVSHTERAREAGPSPSLAATGKSKPRPAPPASQAAGLVEGSPAPPFSLPREDGALVSLADLAGRKLVIFFYPRAGTPGCTREAIDFTRLATDFAASGTAVIGVSADPLKAQQSFRNKHKLSIPLISDEKRDMLEAYGAWGEKSMYGKTFLGVLRTTVLVDEAGRIARIWCKVKVEGHADEVLSAAREL</sequence>
<proteinExistence type="inferred from homology"/>
<feature type="domain" description="Thioredoxin" evidence="14">
    <location>
        <begin position="58"/>
        <end position="209"/>
    </location>
</feature>
<dbReference type="PANTHER" id="PTHR42801">
    <property type="entry name" value="THIOREDOXIN-DEPENDENT PEROXIDE REDUCTASE"/>
    <property type="match status" value="1"/>
</dbReference>
<keyword evidence="7" id="KW-1015">Disulfide bond</keyword>
<evidence type="ECO:0000256" key="9">
    <source>
        <dbReference type="ARBA" id="ARBA00032824"/>
    </source>
</evidence>
<dbReference type="InterPro" id="IPR000866">
    <property type="entry name" value="AhpC/TSA"/>
</dbReference>
<evidence type="ECO:0000313" key="16">
    <source>
        <dbReference type="Proteomes" id="UP000318825"/>
    </source>
</evidence>
<evidence type="ECO:0000256" key="13">
    <source>
        <dbReference type="SAM" id="MobiDB-lite"/>
    </source>
</evidence>